<evidence type="ECO:0000313" key="5">
    <source>
        <dbReference type="Proteomes" id="UP000739565"/>
    </source>
</evidence>
<dbReference type="Pfam" id="PF01361">
    <property type="entry name" value="Tautomerase"/>
    <property type="match status" value="2"/>
</dbReference>
<evidence type="ECO:0000256" key="1">
    <source>
        <dbReference type="ARBA" id="ARBA00006723"/>
    </source>
</evidence>
<protein>
    <submittedName>
        <fullName evidence="4">Tautomerase family protein</fullName>
    </submittedName>
</protein>
<keyword evidence="2" id="KW-0413">Isomerase</keyword>
<dbReference type="PANTHER" id="PTHR35530">
    <property type="entry name" value="TAUTOMERASE-RELATED"/>
    <property type="match status" value="1"/>
</dbReference>
<evidence type="ECO:0000256" key="2">
    <source>
        <dbReference type="ARBA" id="ARBA00023235"/>
    </source>
</evidence>
<proteinExistence type="inferred from homology"/>
<dbReference type="Proteomes" id="UP000739565">
    <property type="component" value="Unassembled WGS sequence"/>
</dbReference>
<dbReference type="PANTHER" id="PTHR35530:SF1">
    <property type="entry name" value="2-HYDROXYMUCONATE TAUTOMERASE"/>
    <property type="match status" value="1"/>
</dbReference>
<sequence>MPMLNVQILQGYSPANKTELLKKLTQSVVDSIAAPLASVRVVLQEIPAEHVIVAGELGKEMVMITVGLIRGRTEEQKAALIAAMADATERAIGVSKQNIRVILFDRPATDFGVAGGITAKAAGR</sequence>
<organism evidence="4 5">
    <name type="scientific">Zwartia hollandica</name>
    <dbReference type="NCBI Taxonomy" id="324606"/>
    <lineage>
        <taxon>Bacteria</taxon>
        <taxon>Pseudomonadati</taxon>
        <taxon>Pseudomonadota</taxon>
        <taxon>Betaproteobacteria</taxon>
        <taxon>Burkholderiales</taxon>
        <taxon>Alcaligenaceae</taxon>
        <taxon>Zwartia</taxon>
    </lineage>
</organism>
<reference evidence="4" key="1">
    <citation type="submission" date="2021-07" db="EMBL/GenBank/DDBJ databases">
        <title>New genus and species of the family Alcaligenaceae.</title>
        <authorList>
            <person name="Hahn M.W."/>
        </authorList>
    </citation>
    <scope>NUCLEOTIDE SEQUENCE</scope>
    <source>
        <strain evidence="4">LF4-65</strain>
    </source>
</reference>
<comment type="caution">
    <text evidence="4">The sequence shown here is derived from an EMBL/GenBank/DDBJ whole genome shotgun (WGS) entry which is preliminary data.</text>
</comment>
<evidence type="ECO:0000313" key="4">
    <source>
        <dbReference type="EMBL" id="MBZ1349639.1"/>
    </source>
</evidence>
<dbReference type="SUPFAM" id="SSF55331">
    <property type="entry name" value="Tautomerase/MIF"/>
    <property type="match status" value="1"/>
</dbReference>
<dbReference type="InterPro" id="IPR000595">
    <property type="entry name" value="cNMP-bd_dom"/>
</dbReference>
<evidence type="ECO:0000259" key="3">
    <source>
        <dbReference type="PROSITE" id="PS50042"/>
    </source>
</evidence>
<accession>A0A953T6B1</accession>
<dbReference type="EMBL" id="JAHXRI010000005">
    <property type="protein sequence ID" value="MBZ1349639.1"/>
    <property type="molecule type" value="Genomic_DNA"/>
</dbReference>
<dbReference type="RefSeq" id="WP_259660059.1">
    <property type="nucleotide sequence ID" value="NZ_JAHXRI010000005.1"/>
</dbReference>
<gene>
    <name evidence="4" type="ORF">KZZ10_03185</name>
</gene>
<dbReference type="Gene3D" id="3.30.429.10">
    <property type="entry name" value="Macrophage Migration Inhibitory Factor"/>
    <property type="match status" value="2"/>
</dbReference>
<comment type="similarity">
    <text evidence="1">Belongs to the 4-oxalocrotonate tautomerase family.</text>
</comment>
<dbReference type="AlphaFoldDB" id="A0A953T6B1"/>
<dbReference type="InterPro" id="IPR004370">
    <property type="entry name" value="4-OT-like_dom"/>
</dbReference>
<dbReference type="PROSITE" id="PS50042">
    <property type="entry name" value="CNMP_BINDING_3"/>
    <property type="match status" value="1"/>
</dbReference>
<feature type="domain" description="Cyclic nucleotide-binding" evidence="3">
    <location>
        <begin position="20"/>
        <end position="70"/>
    </location>
</feature>
<keyword evidence="5" id="KW-1185">Reference proteome</keyword>
<dbReference type="GO" id="GO:0016853">
    <property type="term" value="F:isomerase activity"/>
    <property type="evidence" value="ECO:0007669"/>
    <property type="project" value="UniProtKB-KW"/>
</dbReference>
<name>A0A953T6B1_9BURK</name>
<dbReference type="InterPro" id="IPR014347">
    <property type="entry name" value="Tautomerase/MIF_sf"/>
</dbReference>